<dbReference type="CDD" id="cd01365">
    <property type="entry name" value="KISc_KIF1A_KIF1B"/>
    <property type="match status" value="1"/>
</dbReference>
<dbReference type="InterPro" id="IPR001752">
    <property type="entry name" value="Kinesin_motor_dom"/>
</dbReference>
<name>A0A1I8A2J7_9BILA</name>
<keyword evidence="3 10" id="KW-0547">Nucleotide-binding</keyword>
<dbReference type="InterPro" id="IPR000253">
    <property type="entry name" value="FHA_dom"/>
</dbReference>
<protein>
    <recommendedName>
        <fullName evidence="11">Kinesin-like protein</fullName>
    </recommendedName>
</protein>
<keyword evidence="11" id="KW-0493">Microtubule</keyword>
<dbReference type="InterPro" id="IPR019821">
    <property type="entry name" value="Kinesin_motor_CS"/>
</dbReference>
<evidence type="ECO:0000256" key="10">
    <source>
        <dbReference type="PROSITE-ProRule" id="PRU00283"/>
    </source>
</evidence>
<comment type="subcellular location">
    <subcellularLocation>
        <location evidence="1">Mitochondrion membrane</location>
        <topology evidence="1">Peripheral membrane protein</topology>
    </subcellularLocation>
</comment>
<dbReference type="Gene3D" id="3.40.850.10">
    <property type="entry name" value="Kinesin motor domain"/>
    <property type="match status" value="1"/>
</dbReference>
<dbReference type="PRINTS" id="PR00380">
    <property type="entry name" value="KINESINHEAVY"/>
</dbReference>
<dbReference type="FunFam" id="3.40.850.10:FF:000063">
    <property type="entry name" value="Kinesin-like protein"/>
    <property type="match status" value="1"/>
</dbReference>
<comment type="function">
    <text evidence="9">Microtubule-dependent motor protein required for mitochondrion morphology and transport of mitochondria in neuronal cells.</text>
</comment>
<organism evidence="15 16">
    <name type="scientific">Steinernema glaseri</name>
    <dbReference type="NCBI Taxonomy" id="37863"/>
    <lineage>
        <taxon>Eukaryota</taxon>
        <taxon>Metazoa</taxon>
        <taxon>Ecdysozoa</taxon>
        <taxon>Nematoda</taxon>
        <taxon>Chromadorea</taxon>
        <taxon>Rhabditida</taxon>
        <taxon>Tylenchina</taxon>
        <taxon>Panagrolaimomorpha</taxon>
        <taxon>Strongyloidoidea</taxon>
        <taxon>Steinernematidae</taxon>
        <taxon>Steinernema</taxon>
    </lineage>
</organism>
<dbReference type="PROSITE" id="PS50067">
    <property type="entry name" value="KINESIN_MOTOR_2"/>
    <property type="match status" value="1"/>
</dbReference>
<feature type="coiled-coil region" evidence="12">
    <location>
        <begin position="371"/>
        <end position="436"/>
    </location>
</feature>
<dbReference type="InterPro" id="IPR035892">
    <property type="entry name" value="C2_domain_sf"/>
</dbReference>
<proteinExistence type="inferred from homology"/>
<dbReference type="Proteomes" id="UP000095287">
    <property type="component" value="Unplaced"/>
</dbReference>
<keyword evidence="15" id="KW-1185">Reference proteome</keyword>
<evidence type="ECO:0000256" key="3">
    <source>
        <dbReference type="ARBA" id="ARBA00022741"/>
    </source>
</evidence>
<evidence type="ECO:0000256" key="2">
    <source>
        <dbReference type="ARBA" id="ARBA00022448"/>
    </source>
</evidence>
<dbReference type="GO" id="GO:0031966">
    <property type="term" value="C:mitochondrial membrane"/>
    <property type="evidence" value="ECO:0007669"/>
    <property type="project" value="UniProtKB-SubCell"/>
</dbReference>
<dbReference type="PANTHER" id="PTHR47117">
    <property type="entry name" value="STAR-RELATED LIPID TRANSFER PROTEIN 9"/>
    <property type="match status" value="1"/>
</dbReference>
<dbReference type="InterPro" id="IPR022140">
    <property type="entry name" value="Kinesin-like_KIF1-typ"/>
</dbReference>
<feature type="compositionally biased region" description="Polar residues" evidence="13">
    <location>
        <begin position="939"/>
        <end position="949"/>
    </location>
</feature>
<dbReference type="InterPro" id="IPR027417">
    <property type="entry name" value="P-loop_NTPase"/>
</dbReference>
<feature type="domain" description="Kinesin motor" evidence="14">
    <location>
        <begin position="8"/>
        <end position="363"/>
    </location>
</feature>
<dbReference type="Gene3D" id="2.60.200.20">
    <property type="match status" value="1"/>
</dbReference>
<evidence type="ECO:0000256" key="9">
    <source>
        <dbReference type="ARBA" id="ARBA00054688"/>
    </source>
</evidence>
<accession>A0A1I8A2J7</accession>
<sequence length="949" mass="106586">MGAEGEENVIVAVRVRPFNDREKQRNAECIVEMPDGVRTGLRNPKNPKEDTKWFSYDYSYWSHDGYEAESNGYLASKGNDYVDQKRVFDDLGQGVLENAWKGYNCSLFAYGQTGSGKSYSIVGSKGNKGLVPMVCDELFKRIDASKENDDVEYQVSIAMFEIYFEKVRDLLTTKQQPKGGLKIRENPKTGFYVEDLTEVPVRSYKEIEAKIDEGTRNRSIAATNMNATSSRAHTIVKIQFNQKTTKAGGGSTTKTSQINLVDLAGSERQKDASTQGDRLKEGIVINKSLTTLGRVIKALHEQQQTRKKGAVQVPYRDSVLTALLKNALGGNSKTIMLAAISPADVNYEETLSTLRFADRAKSIKTNAVVNESATERMIRELKEENTRLQSLIQKGGGSGASQDELEALRQQLEQNQREMENLEKTWQERLAEEQKKRGDVDHQMTEKRRLTDPHLWNLNEDPALTNVIAHFIESGENRIGNNQSDPPAQILLNGLSILPQHGLIVSKDQKKFTLKALNGAEILVNGKKMANDVDLQQNDRVFFGGNHLYVFANPKKKGVKNEKQVTYDMAQKEIAQNAGLNLLGMGGKSKEDVILEEDLINLLPNVIRANNMSKELKRGVNFELILVPPETNGNKEGLTEIWIKVHNEHEDTTFFWDKNRFTNRYYGMQEMYQNYAEGDTHWNMSSDRDPFYEPPEAEVIVGYVNVYLQSLAYMIELEDTFRIFDFQDSDMGQLSIAIVPCTVSGKDIKGDFVQEPNEMVGKNIGFKVKILAATGLPRRIEKSFCRYTFFDQPEVQTPLVAGTTAAYAHENIFLFKPARTELIEYLKEGVLSISVWGQQRSRKRQGSNAPPKVPNSLSSTPPASKAEPAKKKKSVKRASSTDKKVVRKPSTQEAPTEGAPTNGATKKVSVKKREKSVDSEKKPPKTKERDPARSKSRVRASSTKRSVDK</sequence>
<dbReference type="WBParaSite" id="L893_g3237.t1">
    <property type="protein sequence ID" value="L893_g3237.t1"/>
    <property type="gene ID" value="L893_g3237"/>
</dbReference>
<dbReference type="FunFam" id="2.60.200.20:FF:000034">
    <property type="entry name" value="kinesin-like protein KIF28P"/>
    <property type="match status" value="1"/>
</dbReference>
<dbReference type="Pfam" id="PF12423">
    <property type="entry name" value="KIF1B"/>
    <property type="match status" value="1"/>
</dbReference>
<evidence type="ECO:0000313" key="15">
    <source>
        <dbReference type="Proteomes" id="UP000095287"/>
    </source>
</evidence>
<evidence type="ECO:0000256" key="6">
    <source>
        <dbReference type="ARBA" id="ARBA00023128"/>
    </source>
</evidence>
<keyword evidence="6" id="KW-0496">Mitochondrion</keyword>
<evidence type="ECO:0000256" key="12">
    <source>
        <dbReference type="SAM" id="Coils"/>
    </source>
</evidence>
<dbReference type="InterPro" id="IPR036961">
    <property type="entry name" value="Kinesin_motor_dom_sf"/>
</dbReference>
<dbReference type="Pfam" id="PF00225">
    <property type="entry name" value="Kinesin"/>
    <property type="match status" value="1"/>
</dbReference>
<evidence type="ECO:0000256" key="1">
    <source>
        <dbReference type="ARBA" id="ARBA00004318"/>
    </source>
</evidence>
<keyword evidence="5 12" id="KW-0175">Coiled coil</keyword>
<evidence type="ECO:0000256" key="13">
    <source>
        <dbReference type="SAM" id="MobiDB-lite"/>
    </source>
</evidence>
<feature type="binding site" evidence="10">
    <location>
        <begin position="111"/>
        <end position="118"/>
    </location>
    <ligand>
        <name>ATP</name>
        <dbReference type="ChEBI" id="CHEBI:30616"/>
    </ligand>
</feature>
<dbReference type="GO" id="GO:0003777">
    <property type="term" value="F:microtubule motor activity"/>
    <property type="evidence" value="ECO:0007669"/>
    <property type="project" value="InterPro"/>
</dbReference>
<evidence type="ECO:0000313" key="16">
    <source>
        <dbReference type="WBParaSite" id="L893_g3237.t1"/>
    </source>
</evidence>
<dbReference type="SMART" id="SM00129">
    <property type="entry name" value="KISc"/>
    <property type="match status" value="1"/>
</dbReference>
<evidence type="ECO:0000256" key="7">
    <source>
        <dbReference type="ARBA" id="ARBA00023136"/>
    </source>
</evidence>
<reference evidence="16" key="1">
    <citation type="submission" date="2016-11" db="UniProtKB">
        <authorList>
            <consortium name="WormBaseParasite"/>
        </authorList>
    </citation>
    <scope>IDENTIFICATION</scope>
</reference>
<comment type="similarity">
    <text evidence="10 11">Belongs to the TRAFAC class myosin-kinesin ATPase superfamily. Kinesin family.</text>
</comment>
<dbReference type="GO" id="GO:0005524">
    <property type="term" value="F:ATP binding"/>
    <property type="evidence" value="ECO:0007669"/>
    <property type="project" value="UniProtKB-UniRule"/>
</dbReference>
<evidence type="ECO:0000256" key="8">
    <source>
        <dbReference type="ARBA" id="ARBA00023175"/>
    </source>
</evidence>
<evidence type="ECO:0000256" key="4">
    <source>
        <dbReference type="ARBA" id="ARBA00022840"/>
    </source>
</evidence>
<keyword evidence="4 10" id="KW-0067">ATP-binding</keyword>
<evidence type="ECO:0000256" key="5">
    <source>
        <dbReference type="ARBA" id="ARBA00023054"/>
    </source>
</evidence>
<dbReference type="SUPFAM" id="SSF52540">
    <property type="entry name" value="P-loop containing nucleoside triphosphate hydrolases"/>
    <property type="match status" value="1"/>
</dbReference>
<dbReference type="InterPro" id="IPR008984">
    <property type="entry name" value="SMAD_FHA_dom_sf"/>
</dbReference>
<dbReference type="GO" id="GO:0008017">
    <property type="term" value="F:microtubule binding"/>
    <property type="evidence" value="ECO:0007669"/>
    <property type="project" value="InterPro"/>
</dbReference>
<dbReference type="SUPFAM" id="SSF49562">
    <property type="entry name" value="C2 domain (Calcium/lipid-binding domain, CaLB)"/>
    <property type="match status" value="1"/>
</dbReference>
<dbReference type="GO" id="GO:0005874">
    <property type="term" value="C:microtubule"/>
    <property type="evidence" value="ECO:0007669"/>
    <property type="project" value="UniProtKB-KW"/>
</dbReference>
<feature type="compositionally biased region" description="Basic and acidic residues" evidence="13">
    <location>
        <begin position="915"/>
        <end position="933"/>
    </location>
</feature>
<dbReference type="CDD" id="cd22709">
    <property type="entry name" value="FHA_KIF28P"/>
    <property type="match status" value="1"/>
</dbReference>
<evidence type="ECO:0000259" key="14">
    <source>
        <dbReference type="PROSITE" id="PS50067"/>
    </source>
</evidence>
<dbReference type="Pfam" id="PF00498">
    <property type="entry name" value="FHA"/>
    <property type="match status" value="1"/>
</dbReference>
<keyword evidence="8 10" id="KW-0505">Motor protein</keyword>
<keyword evidence="2" id="KW-0813">Transport</keyword>
<evidence type="ECO:0000256" key="11">
    <source>
        <dbReference type="RuleBase" id="RU000394"/>
    </source>
</evidence>
<feature type="region of interest" description="Disordered" evidence="13">
    <location>
        <begin position="838"/>
        <end position="949"/>
    </location>
</feature>
<dbReference type="PROSITE" id="PS00411">
    <property type="entry name" value="KINESIN_MOTOR_1"/>
    <property type="match status" value="1"/>
</dbReference>
<dbReference type="AlphaFoldDB" id="A0A1I8A2J7"/>
<dbReference type="GO" id="GO:0007018">
    <property type="term" value="P:microtubule-based movement"/>
    <property type="evidence" value="ECO:0007669"/>
    <property type="project" value="InterPro"/>
</dbReference>
<dbReference type="SUPFAM" id="SSF49879">
    <property type="entry name" value="SMAD/FHA domain"/>
    <property type="match status" value="1"/>
</dbReference>
<keyword evidence="7" id="KW-0472">Membrane</keyword>